<evidence type="ECO:0000313" key="1">
    <source>
        <dbReference type="EMBL" id="SEC65568.1"/>
    </source>
</evidence>
<organism evidence="1 2">
    <name type="scientific">Tsukamurella tyrosinosolvens</name>
    <dbReference type="NCBI Taxonomy" id="57704"/>
    <lineage>
        <taxon>Bacteria</taxon>
        <taxon>Bacillati</taxon>
        <taxon>Actinomycetota</taxon>
        <taxon>Actinomycetes</taxon>
        <taxon>Mycobacteriales</taxon>
        <taxon>Tsukamurellaceae</taxon>
        <taxon>Tsukamurella</taxon>
    </lineage>
</organism>
<dbReference type="RefSeq" id="WP_068741769.1">
    <property type="nucleotide sequence ID" value="NZ_FNSA01000003.1"/>
</dbReference>
<dbReference type="Proteomes" id="UP000182241">
    <property type="component" value="Unassembled WGS sequence"/>
</dbReference>
<keyword evidence="2" id="KW-1185">Reference proteome</keyword>
<gene>
    <name evidence="1" type="ORF">SAMN04489793_2829</name>
</gene>
<name>A0A1H4UB25_TSUTY</name>
<accession>A0A1H4UB25</accession>
<protein>
    <submittedName>
        <fullName evidence="1">Uncharacterized protein</fullName>
    </submittedName>
</protein>
<proteinExistence type="predicted"/>
<reference evidence="2" key="1">
    <citation type="submission" date="2016-10" db="EMBL/GenBank/DDBJ databases">
        <authorList>
            <person name="Varghese N."/>
            <person name="Submissions S."/>
        </authorList>
    </citation>
    <scope>NUCLEOTIDE SEQUENCE [LARGE SCALE GENOMIC DNA]</scope>
    <source>
        <strain evidence="2">DSM 44234</strain>
    </source>
</reference>
<sequence>MSYNLTITEPGHPTWTKNDYDGDSTGDLALFHATGRLRELGAQQAEIDALHERFATELATGSGDVFLAPGTSFTGHAGRFGVEIVRN</sequence>
<dbReference type="AlphaFoldDB" id="A0A1H4UB25"/>
<dbReference type="EMBL" id="FNSA01000003">
    <property type="protein sequence ID" value="SEC65568.1"/>
    <property type="molecule type" value="Genomic_DNA"/>
</dbReference>
<evidence type="ECO:0000313" key="2">
    <source>
        <dbReference type="Proteomes" id="UP000182241"/>
    </source>
</evidence>